<gene>
    <name evidence="1" type="ORF">PPRIM_AZ9-3.1.T0450090</name>
</gene>
<sequence>MDSSISNIMVDNQENDTLCTKYGELLIWTPKTKDDIKLKNQSQIHRKELSQVGSLATTKEWTKTLLHTSTLISKEAYVRSLNSMEAFYEKREKESADNQTKSLSPVKHQFEEISDYTFKLQDGIKKVRFRLNSDYQA</sequence>
<accession>A0A8S1LX99</accession>
<keyword evidence="2" id="KW-1185">Reference proteome</keyword>
<proteinExistence type="predicted"/>
<dbReference type="Proteomes" id="UP000688137">
    <property type="component" value="Unassembled WGS sequence"/>
</dbReference>
<comment type="caution">
    <text evidence="1">The sequence shown here is derived from an EMBL/GenBank/DDBJ whole genome shotgun (WGS) entry which is preliminary data.</text>
</comment>
<protein>
    <submittedName>
        <fullName evidence="1">Uncharacterized protein</fullName>
    </submittedName>
</protein>
<name>A0A8S1LX99_PARPR</name>
<dbReference type="OMA" id="ALCIKYE"/>
<dbReference type="EMBL" id="CAJJDM010000045">
    <property type="protein sequence ID" value="CAD8070163.1"/>
    <property type="molecule type" value="Genomic_DNA"/>
</dbReference>
<evidence type="ECO:0000313" key="1">
    <source>
        <dbReference type="EMBL" id="CAD8070163.1"/>
    </source>
</evidence>
<evidence type="ECO:0000313" key="2">
    <source>
        <dbReference type="Proteomes" id="UP000688137"/>
    </source>
</evidence>
<reference evidence="1" key="1">
    <citation type="submission" date="2021-01" db="EMBL/GenBank/DDBJ databases">
        <authorList>
            <consortium name="Genoscope - CEA"/>
            <person name="William W."/>
        </authorList>
    </citation>
    <scope>NUCLEOTIDE SEQUENCE</scope>
</reference>
<organism evidence="1 2">
    <name type="scientific">Paramecium primaurelia</name>
    <dbReference type="NCBI Taxonomy" id="5886"/>
    <lineage>
        <taxon>Eukaryota</taxon>
        <taxon>Sar</taxon>
        <taxon>Alveolata</taxon>
        <taxon>Ciliophora</taxon>
        <taxon>Intramacronucleata</taxon>
        <taxon>Oligohymenophorea</taxon>
        <taxon>Peniculida</taxon>
        <taxon>Parameciidae</taxon>
        <taxon>Paramecium</taxon>
    </lineage>
</organism>
<dbReference type="AlphaFoldDB" id="A0A8S1LX99"/>